<evidence type="ECO:0000256" key="6">
    <source>
        <dbReference type="ARBA" id="ARBA00022576"/>
    </source>
</evidence>
<keyword evidence="7 11" id="KW-0808">Transferase</keyword>
<dbReference type="GO" id="GO:0005975">
    <property type="term" value="P:carbohydrate metabolic process"/>
    <property type="evidence" value="ECO:0007669"/>
    <property type="project" value="UniProtKB-UniRule"/>
</dbReference>
<dbReference type="NCBIfam" id="NF001484">
    <property type="entry name" value="PRK00331.1"/>
    <property type="match status" value="1"/>
</dbReference>
<dbReference type="CDD" id="cd05009">
    <property type="entry name" value="SIS_GlmS_GlmD_2"/>
    <property type="match status" value="1"/>
</dbReference>
<dbReference type="InterPro" id="IPR035466">
    <property type="entry name" value="GlmS/AgaS_SIS"/>
</dbReference>
<evidence type="ECO:0000256" key="5">
    <source>
        <dbReference type="ARBA" id="ARBA00022490"/>
    </source>
</evidence>
<keyword evidence="8" id="KW-0677">Repeat</keyword>
<feature type="domain" description="Glutamine amidotransferase type-2" evidence="12">
    <location>
        <begin position="2"/>
        <end position="219"/>
    </location>
</feature>
<comment type="subunit">
    <text evidence="11">Homodimer.</text>
</comment>
<dbReference type="GO" id="GO:0006047">
    <property type="term" value="P:UDP-N-acetylglucosamine metabolic process"/>
    <property type="evidence" value="ECO:0007669"/>
    <property type="project" value="TreeGrafter"/>
</dbReference>
<dbReference type="HAMAP" id="MF_00164">
    <property type="entry name" value="GlmS"/>
    <property type="match status" value="1"/>
</dbReference>
<keyword evidence="9" id="KW-0315">Glutamine amidotransferase</keyword>
<dbReference type="PROSITE" id="PS51278">
    <property type="entry name" value="GATASE_TYPE_2"/>
    <property type="match status" value="1"/>
</dbReference>
<keyword evidence="5 11" id="KW-0963">Cytoplasm</keyword>
<dbReference type="InterPro" id="IPR001347">
    <property type="entry name" value="SIS_dom"/>
</dbReference>
<dbReference type="InterPro" id="IPR047084">
    <property type="entry name" value="GFAT_N"/>
</dbReference>
<dbReference type="InterPro" id="IPR029055">
    <property type="entry name" value="Ntn_hydrolases_N"/>
</dbReference>
<feature type="initiator methionine" description="Removed" evidence="11">
    <location>
        <position position="1"/>
    </location>
</feature>
<dbReference type="Pfam" id="PF01380">
    <property type="entry name" value="SIS"/>
    <property type="match status" value="2"/>
</dbReference>
<dbReference type="PROSITE" id="PS51464">
    <property type="entry name" value="SIS"/>
    <property type="match status" value="2"/>
</dbReference>
<dbReference type="GO" id="GO:0004360">
    <property type="term" value="F:glutamine-fructose-6-phosphate transaminase (isomerizing) activity"/>
    <property type="evidence" value="ECO:0007669"/>
    <property type="project" value="UniProtKB-UniRule"/>
</dbReference>
<evidence type="ECO:0000256" key="10">
    <source>
        <dbReference type="ARBA" id="ARBA00055466"/>
    </source>
</evidence>
<dbReference type="EC" id="2.6.1.16" evidence="3 11"/>
<feature type="domain" description="SIS" evidence="13">
    <location>
        <begin position="281"/>
        <end position="424"/>
    </location>
</feature>
<comment type="function">
    <text evidence="10 11">Catalyzes the first step in hexosamine metabolism, converting fructose-6P into glucosamine-6P using glutamine as a nitrogen source.</text>
</comment>
<keyword evidence="15" id="KW-1185">Reference proteome</keyword>
<dbReference type="GO" id="GO:0097367">
    <property type="term" value="F:carbohydrate derivative binding"/>
    <property type="evidence" value="ECO:0007669"/>
    <property type="project" value="InterPro"/>
</dbReference>
<dbReference type="EMBL" id="BAABKX010000001">
    <property type="protein sequence ID" value="GAA5043925.1"/>
    <property type="molecule type" value="Genomic_DNA"/>
</dbReference>
<comment type="subcellular location">
    <subcellularLocation>
        <location evidence="2 11">Cytoplasm</location>
    </subcellularLocation>
</comment>
<feature type="domain" description="SIS" evidence="13">
    <location>
        <begin position="456"/>
        <end position="596"/>
    </location>
</feature>
<dbReference type="InterPro" id="IPR017932">
    <property type="entry name" value="GATase_2_dom"/>
</dbReference>
<evidence type="ECO:0000256" key="11">
    <source>
        <dbReference type="HAMAP-Rule" id="MF_00164"/>
    </source>
</evidence>
<reference evidence="14 15" key="1">
    <citation type="journal article" date="2019" name="Int. J. Syst. Evol. Microbiol.">
        <title>The Global Catalogue of Microorganisms (GCM) 10K type strain sequencing project: providing services to taxonomists for standard genome sequencing and annotation.</title>
        <authorList>
            <consortium name="The Broad Institute Genomics Platform"/>
            <consortium name="The Broad Institute Genome Sequencing Center for Infectious Disease"/>
            <person name="Wu L."/>
            <person name="Ma J."/>
        </authorList>
    </citation>
    <scope>NUCLEOTIDE SEQUENCE [LARGE SCALE GENOMIC DNA]</scope>
    <source>
        <strain evidence="14 15">JCM 17504</strain>
    </source>
</reference>
<evidence type="ECO:0000256" key="1">
    <source>
        <dbReference type="ARBA" id="ARBA00001031"/>
    </source>
</evidence>
<dbReference type="CDD" id="cd00714">
    <property type="entry name" value="GFAT"/>
    <property type="match status" value="1"/>
</dbReference>
<dbReference type="CDD" id="cd05008">
    <property type="entry name" value="SIS_GlmS_GlmD_1"/>
    <property type="match status" value="1"/>
</dbReference>
<dbReference type="FunFam" id="3.60.20.10:FF:000006">
    <property type="entry name" value="Glutamine--fructose-6-phosphate aminotransferase [isomerizing]"/>
    <property type="match status" value="1"/>
</dbReference>
<evidence type="ECO:0000259" key="12">
    <source>
        <dbReference type="PROSITE" id="PS51278"/>
    </source>
</evidence>
<dbReference type="AlphaFoldDB" id="A0AAV3UCR4"/>
<evidence type="ECO:0000256" key="2">
    <source>
        <dbReference type="ARBA" id="ARBA00004496"/>
    </source>
</evidence>
<sequence>MCGIIARVGETDDAVDELLVGLENLEYRGYDSAGLAVKNGRGPTVFKREGQISNLKDLLATEVPAGGLGIGHTRWSTHGPPTDANAHPHTGCSDRVAVVHNGIIENHDELRTELRERGHTFQSDTDTEVIPHLVEEQLADGATPEQAFRRTIRRLSGSYAVAMLADDSDAIYATRSGSPLVLGVRDGKYFLASDVPAFLDFTDEVIFLDDGDVVVIEPGQHEITTLDGEAVERPTQIVDWDPEDAGKGGYEHYMLKEIHEQPTSLRQTLRGRADPTTGDVILEDFPSGTFEGIRRVQFVACGTSYHAGLVGSHFIGSRGLPAQTFLASEYAVSAPPVDEETLVVGVTQSGETADTLSALRRAEAGGARTLAVTNVVGSTAARECDDALFIRAGPEIGVAATKTFSSQVVSLSLLGERLVRDAVGRRSDDVQDVLSALSDLPDHVQRILDYTKAHRIAKRYYDCDSYFFIGRGSVYPVALEGALKFKEISYEHAEGFAAGELKHGPLALVTPATPVFAVFTGRHDRKTLSNVKEVEARGAPVVAVASETNEEIVQYADDVLTIPDTHPDVAGILANVQLQLLSYHAAAQLDRPIDKPRNLAKSVTVE</sequence>
<dbReference type="GeneID" id="68611495"/>
<feature type="active site" description="Nucleophile; for GATase activity" evidence="11">
    <location>
        <position position="2"/>
    </location>
</feature>
<evidence type="ECO:0000256" key="8">
    <source>
        <dbReference type="ARBA" id="ARBA00022737"/>
    </source>
</evidence>
<dbReference type="Proteomes" id="UP001501729">
    <property type="component" value="Unassembled WGS sequence"/>
</dbReference>
<dbReference type="RefSeq" id="WP_227775723.1">
    <property type="nucleotide sequence ID" value="NZ_BAABKX010000001.1"/>
</dbReference>
<evidence type="ECO:0000313" key="15">
    <source>
        <dbReference type="Proteomes" id="UP001501729"/>
    </source>
</evidence>
<dbReference type="NCBIfam" id="TIGR01135">
    <property type="entry name" value="glmS"/>
    <property type="match status" value="1"/>
</dbReference>
<evidence type="ECO:0000259" key="13">
    <source>
        <dbReference type="PROSITE" id="PS51464"/>
    </source>
</evidence>
<evidence type="ECO:0000256" key="3">
    <source>
        <dbReference type="ARBA" id="ARBA00012916"/>
    </source>
</evidence>
<dbReference type="GO" id="GO:0005737">
    <property type="term" value="C:cytoplasm"/>
    <property type="evidence" value="ECO:0007669"/>
    <property type="project" value="UniProtKB-SubCell"/>
</dbReference>
<dbReference type="GO" id="GO:0006002">
    <property type="term" value="P:fructose 6-phosphate metabolic process"/>
    <property type="evidence" value="ECO:0007669"/>
    <property type="project" value="TreeGrafter"/>
</dbReference>
<name>A0AAV3UCR4_9EURY</name>
<comment type="catalytic activity">
    <reaction evidence="1 11">
        <text>D-fructose 6-phosphate + L-glutamine = D-glucosamine 6-phosphate + L-glutamate</text>
        <dbReference type="Rhea" id="RHEA:13237"/>
        <dbReference type="ChEBI" id="CHEBI:29985"/>
        <dbReference type="ChEBI" id="CHEBI:58359"/>
        <dbReference type="ChEBI" id="CHEBI:58725"/>
        <dbReference type="ChEBI" id="CHEBI:61527"/>
        <dbReference type="EC" id="2.6.1.16"/>
    </reaction>
</comment>
<dbReference type="Gene3D" id="3.60.20.10">
    <property type="entry name" value="Glutamine Phosphoribosylpyrophosphate, subunit 1, domain 1"/>
    <property type="match status" value="1"/>
</dbReference>
<evidence type="ECO:0000256" key="4">
    <source>
        <dbReference type="ARBA" id="ARBA00016090"/>
    </source>
</evidence>
<evidence type="ECO:0000313" key="14">
    <source>
        <dbReference type="EMBL" id="GAA5043925.1"/>
    </source>
</evidence>
<dbReference type="SUPFAM" id="SSF56235">
    <property type="entry name" value="N-terminal nucleophile aminohydrolases (Ntn hydrolases)"/>
    <property type="match status" value="1"/>
</dbReference>
<protein>
    <recommendedName>
        <fullName evidence="4 11">Glutamine--fructose-6-phosphate aminotransferase [isomerizing]</fullName>
        <ecNumber evidence="3 11">2.6.1.16</ecNumber>
    </recommendedName>
    <alternativeName>
        <fullName evidence="11">D-fructose-6-phosphate amidotransferase</fullName>
    </alternativeName>
    <alternativeName>
        <fullName evidence="11">GFAT</fullName>
    </alternativeName>
    <alternativeName>
        <fullName evidence="11">Glucosamine-6-phosphate synthase</fullName>
    </alternativeName>
    <alternativeName>
        <fullName evidence="11">Hexosephosphate aminotransferase</fullName>
    </alternativeName>
    <alternativeName>
        <fullName evidence="11">L-glutamine--D-fructose-6-phosphate amidotransferase</fullName>
    </alternativeName>
</protein>
<keyword evidence="6 11" id="KW-0032">Aminotransferase</keyword>
<dbReference type="GO" id="GO:0006487">
    <property type="term" value="P:protein N-linked glycosylation"/>
    <property type="evidence" value="ECO:0007669"/>
    <property type="project" value="TreeGrafter"/>
</dbReference>
<dbReference type="InterPro" id="IPR005855">
    <property type="entry name" value="GFAT"/>
</dbReference>
<evidence type="ECO:0000256" key="7">
    <source>
        <dbReference type="ARBA" id="ARBA00022679"/>
    </source>
</evidence>
<dbReference type="PANTHER" id="PTHR10937">
    <property type="entry name" value="GLUCOSAMINE--FRUCTOSE-6-PHOSPHATE AMINOTRANSFERASE, ISOMERIZING"/>
    <property type="match status" value="1"/>
</dbReference>
<organism evidence="14 15">
    <name type="scientific">Haladaptatus pallidirubidus</name>
    <dbReference type="NCBI Taxonomy" id="1008152"/>
    <lineage>
        <taxon>Archaea</taxon>
        <taxon>Methanobacteriati</taxon>
        <taxon>Methanobacteriota</taxon>
        <taxon>Stenosarchaea group</taxon>
        <taxon>Halobacteria</taxon>
        <taxon>Halobacteriales</taxon>
        <taxon>Haladaptataceae</taxon>
        <taxon>Haladaptatus</taxon>
    </lineage>
</organism>
<dbReference type="PANTHER" id="PTHR10937:SF0">
    <property type="entry name" value="GLUTAMINE--FRUCTOSE-6-PHOSPHATE TRANSAMINASE (ISOMERIZING)"/>
    <property type="match status" value="1"/>
</dbReference>
<dbReference type="InterPro" id="IPR035490">
    <property type="entry name" value="GlmS/FrlB_SIS"/>
</dbReference>
<accession>A0AAV3UCR4</accession>
<gene>
    <name evidence="14" type="primary">glmS_1</name>
    <name evidence="11" type="synonym">glmS</name>
    <name evidence="14" type="ORF">GCM10025751_09400</name>
</gene>
<feature type="active site" description="For Fru-6P isomerization activity" evidence="11">
    <location>
        <position position="601"/>
    </location>
</feature>
<dbReference type="Pfam" id="PF13522">
    <property type="entry name" value="GATase_6"/>
    <property type="match status" value="1"/>
</dbReference>
<evidence type="ECO:0000256" key="9">
    <source>
        <dbReference type="ARBA" id="ARBA00022962"/>
    </source>
</evidence>
<dbReference type="InterPro" id="IPR046348">
    <property type="entry name" value="SIS_dom_sf"/>
</dbReference>
<dbReference type="FunFam" id="3.40.50.10490:FF:000001">
    <property type="entry name" value="Glutamine--fructose-6-phosphate aminotransferase [isomerizing]"/>
    <property type="match status" value="1"/>
</dbReference>
<dbReference type="SUPFAM" id="SSF53697">
    <property type="entry name" value="SIS domain"/>
    <property type="match status" value="1"/>
</dbReference>
<dbReference type="Gene3D" id="3.40.50.10490">
    <property type="entry name" value="Glucose-6-phosphate isomerase like protein, domain 1"/>
    <property type="match status" value="2"/>
</dbReference>
<comment type="caution">
    <text evidence="14">The sequence shown here is derived from an EMBL/GenBank/DDBJ whole genome shotgun (WGS) entry which is preliminary data.</text>
</comment>
<proteinExistence type="inferred from homology"/>